<evidence type="ECO:0000313" key="2">
    <source>
        <dbReference type="Proteomes" id="UP001057738"/>
    </source>
</evidence>
<evidence type="ECO:0008006" key="3">
    <source>
        <dbReference type="Google" id="ProtNLM"/>
    </source>
</evidence>
<protein>
    <recommendedName>
        <fullName evidence="3">DUF3558 domain-containing protein</fullName>
    </recommendedName>
</protein>
<name>A0ABY5Q5Q3_9ACTN</name>
<organism evidence="1 2">
    <name type="scientific">Streptomyces yangpuensis</name>
    <dbReference type="NCBI Taxonomy" id="1648182"/>
    <lineage>
        <taxon>Bacteria</taxon>
        <taxon>Bacillati</taxon>
        <taxon>Actinomycetota</taxon>
        <taxon>Actinomycetes</taxon>
        <taxon>Kitasatosporales</taxon>
        <taxon>Streptomycetaceae</taxon>
        <taxon>Streptomyces</taxon>
    </lineage>
</organism>
<sequence>MADTSRNKIWVVVGASFVAVGLLIRLAIAMGGSHASPTPIASRPSLDGGGAVTVSPGGYPAPRSLCERVDFQEFAGVFQLQGARDGYNTGLEPEVVSGSMCEQSMSRGGTGTVEVTVLCSAWQDIAKAIEGFELGRAAPYGPPEAVSGLGDQAYRYRGSNHPTVGMKARVRNLDCKVEAEPKPPMTDAEVDGSFAAMQQLLQTLIPKLTH</sequence>
<gene>
    <name evidence="1" type="ORF">NRK68_33725</name>
</gene>
<reference evidence="1" key="1">
    <citation type="submission" date="2022-08" db="EMBL/GenBank/DDBJ databases">
        <authorList>
            <person name="Tian L."/>
        </authorList>
    </citation>
    <scope>NUCLEOTIDE SEQUENCE</scope>
    <source>
        <strain evidence="1">CM253</strain>
    </source>
</reference>
<dbReference type="GeneID" id="95578498"/>
<dbReference type="Proteomes" id="UP001057738">
    <property type="component" value="Chromosome"/>
</dbReference>
<evidence type="ECO:0000313" key="1">
    <source>
        <dbReference type="EMBL" id="UUY51771.1"/>
    </source>
</evidence>
<keyword evidence="2" id="KW-1185">Reference proteome</keyword>
<proteinExistence type="predicted"/>
<dbReference type="RefSeq" id="WP_257857714.1">
    <property type="nucleotide sequence ID" value="NZ_CP102514.1"/>
</dbReference>
<accession>A0ABY5Q5Q3</accession>
<dbReference type="EMBL" id="CP102514">
    <property type="protein sequence ID" value="UUY51771.1"/>
    <property type="molecule type" value="Genomic_DNA"/>
</dbReference>